<dbReference type="SUPFAM" id="SSF47384">
    <property type="entry name" value="Homodimeric domain of signal transducing histidine kinase"/>
    <property type="match status" value="1"/>
</dbReference>
<dbReference type="EMBL" id="MHRK01000045">
    <property type="protein sequence ID" value="OHA22939.1"/>
    <property type="molecule type" value="Genomic_DNA"/>
</dbReference>
<feature type="transmembrane region" description="Helical" evidence="6">
    <location>
        <begin position="271"/>
        <end position="289"/>
    </location>
</feature>
<gene>
    <name evidence="8" type="ORF">A3C72_03975</name>
</gene>
<dbReference type="InterPro" id="IPR003594">
    <property type="entry name" value="HATPase_dom"/>
</dbReference>
<feature type="transmembrane region" description="Helical" evidence="6">
    <location>
        <begin position="178"/>
        <end position="198"/>
    </location>
</feature>
<evidence type="ECO:0000256" key="1">
    <source>
        <dbReference type="ARBA" id="ARBA00000085"/>
    </source>
</evidence>
<dbReference type="InterPro" id="IPR004358">
    <property type="entry name" value="Sig_transdc_His_kin-like_C"/>
</dbReference>
<dbReference type="Gene3D" id="3.30.565.10">
    <property type="entry name" value="Histidine kinase-like ATPase, C-terminal domain"/>
    <property type="match status" value="1"/>
</dbReference>
<evidence type="ECO:0000256" key="4">
    <source>
        <dbReference type="ARBA" id="ARBA00022679"/>
    </source>
</evidence>
<feature type="transmembrane region" description="Helical" evidence="6">
    <location>
        <begin position="6"/>
        <end position="28"/>
    </location>
</feature>
<dbReference type="SMART" id="SM00387">
    <property type="entry name" value="HATPase_c"/>
    <property type="match status" value="1"/>
</dbReference>
<evidence type="ECO:0000313" key="9">
    <source>
        <dbReference type="Proteomes" id="UP000177130"/>
    </source>
</evidence>
<feature type="transmembrane region" description="Helical" evidence="6">
    <location>
        <begin position="98"/>
        <end position="116"/>
    </location>
</feature>
<keyword evidence="4" id="KW-0808">Transferase</keyword>
<sequence>MELNLLFHNIVSMASGVVAIGLALFTYLNGPRQTANITVSMLCSFAAVFAFSHLIGVNVSDPEISRIILMFNLSVFLISSFQVHSLLAILGQEKEKRWIIWLTHVTALALIVFFIIRQDLFLLPSVPKLYFPNYYVPGILNTTRIIFMFMIVVPYSLSTLYQAYRNTKSNAEKNRYRYFLFAIITAYITGLVPNFLVYDIPIDPLWGMTFGLFFAAPFVYGALKYELLPIKIVAKQAFLYSLAVAAIGGLIILLNYSAEHITKSYPAFPKLATPFISAMLVVTASVFVWHRLREDELLKYEFINTVTHKFRTPLTYIKWIADELLNTPSFTSQKTQLEQIINSDQKLVELTETLLNVSNSENKLHEYKMCSADLLPVITDSINAVKGSADVKKINLNISLEPNLVTSFDPERIKFVVQVLIENAIHYTPEGGTISIVAKKEARKAIFLVTDSGMGISKEDLPRLFAKFYRSHSAELADTEGMGIGLYISKAIIEKHAGKIWADSKGQDKGSTFGFSIPAK</sequence>
<feature type="transmembrane region" description="Helical" evidence="6">
    <location>
        <begin position="204"/>
        <end position="225"/>
    </location>
</feature>
<dbReference type="PRINTS" id="PR00344">
    <property type="entry name" value="BCTRLSENSOR"/>
</dbReference>
<keyword evidence="3" id="KW-0597">Phosphoprotein</keyword>
<proteinExistence type="predicted"/>
<dbReference type="AlphaFoldDB" id="A0A1G2MIE0"/>
<dbReference type="InterPro" id="IPR036097">
    <property type="entry name" value="HisK_dim/P_sf"/>
</dbReference>
<organism evidence="8 9">
    <name type="scientific">Candidatus Taylorbacteria bacterium RIFCSPHIGHO2_02_FULL_43_32b</name>
    <dbReference type="NCBI Taxonomy" id="1802306"/>
    <lineage>
        <taxon>Bacteria</taxon>
        <taxon>Candidatus Tayloriibacteriota</taxon>
    </lineage>
</organism>
<feature type="transmembrane region" description="Helical" evidence="6">
    <location>
        <begin position="136"/>
        <end position="157"/>
    </location>
</feature>
<dbReference type="InterPro" id="IPR005467">
    <property type="entry name" value="His_kinase_dom"/>
</dbReference>
<feature type="domain" description="Histidine kinase" evidence="7">
    <location>
        <begin position="305"/>
        <end position="520"/>
    </location>
</feature>
<keyword evidence="6" id="KW-0472">Membrane</keyword>
<evidence type="ECO:0000259" key="7">
    <source>
        <dbReference type="PROSITE" id="PS50109"/>
    </source>
</evidence>
<comment type="catalytic activity">
    <reaction evidence="1">
        <text>ATP + protein L-histidine = ADP + protein N-phospho-L-histidine.</text>
        <dbReference type="EC" id="2.7.13.3"/>
    </reaction>
</comment>
<dbReference type="InterPro" id="IPR003661">
    <property type="entry name" value="HisK_dim/P_dom"/>
</dbReference>
<dbReference type="EC" id="2.7.13.3" evidence="2"/>
<accession>A0A1G2MIE0</accession>
<evidence type="ECO:0000256" key="3">
    <source>
        <dbReference type="ARBA" id="ARBA00022553"/>
    </source>
</evidence>
<feature type="transmembrane region" description="Helical" evidence="6">
    <location>
        <begin position="35"/>
        <end position="55"/>
    </location>
</feature>
<comment type="caution">
    <text evidence="8">The sequence shown here is derived from an EMBL/GenBank/DDBJ whole genome shotgun (WGS) entry which is preliminary data.</text>
</comment>
<dbReference type="Pfam" id="PF02518">
    <property type="entry name" value="HATPase_c"/>
    <property type="match status" value="1"/>
</dbReference>
<evidence type="ECO:0000256" key="5">
    <source>
        <dbReference type="ARBA" id="ARBA00022777"/>
    </source>
</evidence>
<feature type="transmembrane region" description="Helical" evidence="6">
    <location>
        <begin position="237"/>
        <end position="256"/>
    </location>
</feature>
<dbReference type="Pfam" id="PF00512">
    <property type="entry name" value="HisKA"/>
    <property type="match status" value="1"/>
</dbReference>
<reference evidence="8 9" key="1">
    <citation type="journal article" date="2016" name="Nat. Commun.">
        <title>Thousands of microbial genomes shed light on interconnected biogeochemical processes in an aquifer system.</title>
        <authorList>
            <person name="Anantharaman K."/>
            <person name="Brown C.T."/>
            <person name="Hug L.A."/>
            <person name="Sharon I."/>
            <person name="Castelle C.J."/>
            <person name="Probst A.J."/>
            <person name="Thomas B.C."/>
            <person name="Singh A."/>
            <person name="Wilkins M.J."/>
            <person name="Karaoz U."/>
            <person name="Brodie E.L."/>
            <person name="Williams K.H."/>
            <person name="Hubbard S.S."/>
            <person name="Banfield J.F."/>
        </authorList>
    </citation>
    <scope>NUCLEOTIDE SEQUENCE [LARGE SCALE GENOMIC DNA]</scope>
</reference>
<dbReference type="PANTHER" id="PTHR43547">
    <property type="entry name" value="TWO-COMPONENT HISTIDINE KINASE"/>
    <property type="match status" value="1"/>
</dbReference>
<dbReference type="Gene3D" id="1.10.287.130">
    <property type="match status" value="1"/>
</dbReference>
<dbReference type="SMART" id="SM00388">
    <property type="entry name" value="HisKA"/>
    <property type="match status" value="1"/>
</dbReference>
<evidence type="ECO:0000256" key="2">
    <source>
        <dbReference type="ARBA" id="ARBA00012438"/>
    </source>
</evidence>
<dbReference type="FunFam" id="3.30.565.10:FF:000006">
    <property type="entry name" value="Sensor histidine kinase WalK"/>
    <property type="match status" value="1"/>
</dbReference>
<dbReference type="GO" id="GO:0000155">
    <property type="term" value="F:phosphorelay sensor kinase activity"/>
    <property type="evidence" value="ECO:0007669"/>
    <property type="project" value="InterPro"/>
</dbReference>
<dbReference type="InterPro" id="IPR036890">
    <property type="entry name" value="HATPase_C_sf"/>
</dbReference>
<dbReference type="STRING" id="1802306.A3C72_03975"/>
<feature type="transmembrane region" description="Helical" evidence="6">
    <location>
        <begin position="67"/>
        <end position="91"/>
    </location>
</feature>
<dbReference type="CDD" id="cd00082">
    <property type="entry name" value="HisKA"/>
    <property type="match status" value="1"/>
</dbReference>
<name>A0A1G2MIE0_9BACT</name>
<protein>
    <recommendedName>
        <fullName evidence="2">histidine kinase</fullName>
        <ecNumber evidence="2">2.7.13.3</ecNumber>
    </recommendedName>
</protein>
<dbReference type="Proteomes" id="UP000177130">
    <property type="component" value="Unassembled WGS sequence"/>
</dbReference>
<keyword evidence="5" id="KW-0418">Kinase</keyword>
<dbReference type="PANTHER" id="PTHR43547:SF2">
    <property type="entry name" value="HYBRID SIGNAL TRANSDUCTION HISTIDINE KINASE C"/>
    <property type="match status" value="1"/>
</dbReference>
<evidence type="ECO:0000256" key="6">
    <source>
        <dbReference type="SAM" id="Phobius"/>
    </source>
</evidence>
<keyword evidence="6" id="KW-0812">Transmembrane</keyword>
<evidence type="ECO:0000313" key="8">
    <source>
        <dbReference type="EMBL" id="OHA22939.1"/>
    </source>
</evidence>
<dbReference type="SUPFAM" id="SSF55874">
    <property type="entry name" value="ATPase domain of HSP90 chaperone/DNA topoisomerase II/histidine kinase"/>
    <property type="match status" value="1"/>
</dbReference>
<dbReference type="PROSITE" id="PS50109">
    <property type="entry name" value="HIS_KIN"/>
    <property type="match status" value="1"/>
</dbReference>
<keyword evidence="6" id="KW-1133">Transmembrane helix</keyword>